<gene>
    <name evidence="4" type="ORF">GH714_037525</name>
</gene>
<feature type="domain" description="Transposase MuDR plant" evidence="2">
    <location>
        <begin position="120"/>
        <end position="178"/>
    </location>
</feature>
<dbReference type="InterPro" id="IPR018289">
    <property type="entry name" value="MULE_transposase_dom"/>
</dbReference>
<protein>
    <submittedName>
        <fullName evidence="4">Uncharacterized protein</fullName>
    </submittedName>
</protein>
<accession>A0A6A6K899</accession>
<dbReference type="PANTHER" id="PTHR31973">
    <property type="entry name" value="POLYPROTEIN, PUTATIVE-RELATED"/>
    <property type="match status" value="1"/>
</dbReference>
<keyword evidence="5" id="KW-1185">Reference proteome</keyword>
<feature type="region of interest" description="Disordered" evidence="1">
    <location>
        <begin position="1"/>
        <end position="21"/>
    </location>
</feature>
<dbReference type="PANTHER" id="PTHR31973:SF191">
    <property type="entry name" value="OS05G0489400 PROTEIN"/>
    <property type="match status" value="1"/>
</dbReference>
<evidence type="ECO:0000313" key="5">
    <source>
        <dbReference type="Proteomes" id="UP000467840"/>
    </source>
</evidence>
<feature type="domain" description="MULE transposase" evidence="3">
    <location>
        <begin position="234"/>
        <end position="307"/>
    </location>
</feature>
<dbReference type="Pfam" id="PF10551">
    <property type="entry name" value="MULE"/>
    <property type="match status" value="1"/>
</dbReference>
<evidence type="ECO:0000313" key="4">
    <source>
        <dbReference type="EMBL" id="KAF2285041.1"/>
    </source>
</evidence>
<dbReference type="InterPro" id="IPR004332">
    <property type="entry name" value="Transposase_MuDR"/>
</dbReference>
<proteinExistence type="predicted"/>
<evidence type="ECO:0000259" key="2">
    <source>
        <dbReference type="Pfam" id="PF03108"/>
    </source>
</evidence>
<dbReference type="Pfam" id="PF03108">
    <property type="entry name" value="DBD_Tnp_Mut"/>
    <property type="match status" value="1"/>
</dbReference>
<dbReference type="EMBL" id="JAAGAX010000018">
    <property type="protein sequence ID" value="KAF2285041.1"/>
    <property type="molecule type" value="Genomic_DNA"/>
</dbReference>
<dbReference type="Proteomes" id="UP000467840">
    <property type="component" value="Chromosome 12"/>
</dbReference>
<reference evidence="4 5" key="1">
    <citation type="journal article" date="2020" name="Mol. Plant">
        <title>The Chromosome-Based Rubber Tree Genome Provides New Insights into Spurge Genome Evolution and Rubber Biosynthesis.</title>
        <authorList>
            <person name="Liu J."/>
            <person name="Shi C."/>
            <person name="Shi C.C."/>
            <person name="Li W."/>
            <person name="Zhang Q.J."/>
            <person name="Zhang Y."/>
            <person name="Li K."/>
            <person name="Lu H.F."/>
            <person name="Shi C."/>
            <person name="Zhu S.T."/>
            <person name="Xiao Z.Y."/>
            <person name="Nan H."/>
            <person name="Yue Y."/>
            <person name="Zhu X.G."/>
            <person name="Wu Y."/>
            <person name="Hong X.N."/>
            <person name="Fan G.Y."/>
            <person name="Tong Y."/>
            <person name="Zhang D."/>
            <person name="Mao C.L."/>
            <person name="Liu Y.L."/>
            <person name="Hao S.J."/>
            <person name="Liu W.Q."/>
            <person name="Lv M.Q."/>
            <person name="Zhang H.B."/>
            <person name="Liu Y."/>
            <person name="Hu-Tang G.R."/>
            <person name="Wang J.P."/>
            <person name="Wang J.H."/>
            <person name="Sun Y.H."/>
            <person name="Ni S.B."/>
            <person name="Chen W.B."/>
            <person name="Zhang X.C."/>
            <person name="Jiao Y.N."/>
            <person name="Eichler E.E."/>
            <person name="Li G.H."/>
            <person name="Liu X."/>
            <person name="Gao L.Z."/>
        </authorList>
    </citation>
    <scope>NUCLEOTIDE SEQUENCE [LARGE SCALE GENOMIC DNA]</scope>
    <source>
        <strain evidence="5">cv. GT1</strain>
        <tissue evidence="4">Leaf</tissue>
    </source>
</reference>
<evidence type="ECO:0000259" key="3">
    <source>
        <dbReference type="Pfam" id="PF10551"/>
    </source>
</evidence>
<feature type="compositionally biased region" description="Polar residues" evidence="1">
    <location>
        <begin position="12"/>
        <end position="21"/>
    </location>
</feature>
<sequence length="308" mass="35539">MNGDRDRVQVRSGGSSILRQQQLNDDEYTIEASNEDVSNVLVDMNVNENQNPIKKGRLIGSRPQNPSIEGIGNFMMFEGNDTYSNYGASDELHFESDSDGEGYIRCPEFNMERDIRDPSFKVGMVFSNRDEFREACEAHSINHRYEIFFPENDLHRVQARCKVKDCKWKIWVCKLNSKEPIDHTMRIKTGCFGHNYGKSFKNYHMTSKRLARHYLEACRNDPTWSLSGLITKGIYGGQLLLAVGIEPNDCIFPLAWAVVPSAENTDSWQWFMEQLRNDLQMYSGHYWAFMSNRQKGLVNVIGQMFPNS</sequence>
<evidence type="ECO:0000256" key="1">
    <source>
        <dbReference type="SAM" id="MobiDB-lite"/>
    </source>
</evidence>
<organism evidence="4 5">
    <name type="scientific">Hevea brasiliensis</name>
    <name type="common">Para rubber tree</name>
    <name type="synonym">Siphonia brasiliensis</name>
    <dbReference type="NCBI Taxonomy" id="3981"/>
    <lineage>
        <taxon>Eukaryota</taxon>
        <taxon>Viridiplantae</taxon>
        <taxon>Streptophyta</taxon>
        <taxon>Embryophyta</taxon>
        <taxon>Tracheophyta</taxon>
        <taxon>Spermatophyta</taxon>
        <taxon>Magnoliopsida</taxon>
        <taxon>eudicotyledons</taxon>
        <taxon>Gunneridae</taxon>
        <taxon>Pentapetalae</taxon>
        <taxon>rosids</taxon>
        <taxon>fabids</taxon>
        <taxon>Malpighiales</taxon>
        <taxon>Euphorbiaceae</taxon>
        <taxon>Crotonoideae</taxon>
        <taxon>Micrandreae</taxon>
        <taxon>Hevea</taxon>
    </lineage>
</organism>
<dbReference type="AlphaFoldDB" id="A0A6A6K899"/>
<comment type="caution">
    <text evidence="4">The sequence shown here is derived from an EMBL/GenBank/DDBJ whole genome shotgun (WGS) entry which is preliminary data.</text>
</comment>
<name>A0A6A6K899_HEVBR</name>